<accession>A0ACC1QZH2</accession>
<dbReference type="Proteomes" id="UP001148737">
    <property type="component" value="Unassembled WGS sequence"/>
</dbReference>
<evidence type="ECO:0000313" key="2">
    <source>
        <dbReference type="Proteomes" id="UP001148737"/>
    </source>
</evidence>
<evidence type="ECO:0000313" key="1">
    <source>
        <dbReference type="EMBL" id="KAJ3496066.1"/>
    </source>
</evidence>
<sequence>MESAAMTSCVDKIRSSILHETIQYNIADNISDTSSDHGRDSSVPPTGEKPKEANERLQPWRKVPEVSGPKDRVYVTEVRENIRLFGNHVNAHS</sequence>
<organism evidence="1 2">
    <name type="scientific">Lecanicillium saksenae</name>
    <dbReference type="NCBI Taxonomy" id="468837"/>
    <lineage>
        <taxon>Eukaryota</taxon>
        <taxon>Fungi</taxon>
        <taxon>Dikarya</taxon>
        <taxon>Ascomycota</taxon>
        <taxon>Pezizomycotina</taxon>
        <taxon>Sordariomycetes</taxon>
        <taxon>Hypocreomycetidae</taxon>
        <taxon>Hypocreales</taxon>
        <taxon>Cordycipitaceae</taxon>
        <taxon>Lecanicillium</taxon>
    </lineage>
</organism>
<protein>
    <submittedName>
        <fullName evidence="1">Uncharacterized protein</fullName>
    </submittedName>
</protein>
<proteinExistence type="predicted"/>
<keyword evidence="2" id="KW-1185">Reference proteome</keyword>
<dbReference type="EMBL" id="JANAKD010000224">
    <property type="protein sequence ID" value="KAJ3496066.1"/>
    <property type="molecule type" value="Genomic_DNA"/>
</dbReference>
<reference evidence="1" key="1">
    <citation type="submission" date="2022-07" db="EMBL/GenBank/DDBJ databases">
        <title>Genome Sequence of Lecanicillium saksenae.</title>
        <authorList>
            <person name="Buettner E."/>
        </authorList>
    </citation>
    <scope>NUCLEOTIDE SEQUENCE</scope>
    <source>
        <strain evidence="1">VT-O1</strain>
    </source>
</reference>
<name>A0ACC1QZH2_9HYPO</name>
<gene>
    <name evidence="1" type="ORF">NLG97_g2937</name>
</gene>
<comment type="caution">
    <text evidence="1">The sequence shown here is derived from an EMBL/GenBank/DDBJ whole genome shotgun (WGS) entry which is preliminary data.</text>
</comment>